<evidence type="ECO:0000313" key="18">
    <source>
        <dbReference type="EMBL" id="MBW4864498.1"/>
    </source>
</evidence>
<dbReference type="NCBIfam" id="TIGR00231">
    <property type="entry name" value="small_GTP"/>
    <property type="match status" value="1"/>
</dbReference>
<dbReference type="InterPro" id="IPR011640">
    <property type="entry name" value="Fe2_transport_prot_B_C"/>
</dbReference>
<accession>A0AAW4NRT1</accession>
<dbReference type="NCBIfam" id="TIGR00437">
    <property type="entry name" value="feoB"/>
    <property type="match status" value="1"/>
</dbReference>
<dbReference type="InterPro" id="IPR027417">
    <property type="entry name" value="P-loop_NTPase"/>
</dbReference>
<dbReference type="FunFam" id="1.10.287.1770:FF:000003">
    <property type="entry name" value="Ferrous iron transport protein B"/>
    <property type="match status" value="1"/>
</dbReference>
<dbReference type="Pfam" id="PF04023">
    <property type="entry name" value="FeoA"/>
    <property type="match status" value="1"/>
</dbReference>
<keyword evidence="9" id="KW-0406">Ion transport</keyword>
<evidence type="ECO:0000256" key="6">
    <source>
        <dbReference type="ARBA" id="ARBA00022741"/>
    </source>
</evidence>
<feature type="transmembrane region" description="Helical" evidence="16">
    <location>
        <begin position="796"/>
        <end position="818"/>
    </location>
</feature>
<feature type="transmembrane region" description="Helical" evidence="16">
    <location>
        <begin position="469"/>
        <end position="493"/>
    </location>
</feature>
<keyword evidence="10 14" id="KW-0342">GTP-binding</keyword>
<protein>
    <recommendedName>
        <fullName evidence="12 13">Ferrous iron transport protein B</fullName>
    </recommendedName>
</protein>
<dbReference type="Pfam" id="PF07670">
    <property type="entry name" value="Gate"/>
    <property type="match status" value="2"/>
</dbReference>
<dbReference type="InterPro" id="IPR005225">
    <property type="entry name" value="Small_GTP-bd"/>
</dbReference>
<dbReference type="Gene3D" id="2.30.30.90">
    <property type="match status" value="1"/>
</dbReference>
<feature type="transmembrane region" description="Helical" evidence="16">
    <location>
        <begin position="642"/>
        <end position="659"/>
    </location>
</feature>
<feature type="binding site" evidence="14">
    <location>
        <begin position="232"/>
        <end position="235"/>
    </location>
    <ligand>
        <name>GTP</name>
        <dbReference type="ChEBI" id="CHEBI:37565"/>
        <label>1</label>
    </ligand>
</feature>
<dbReference type="Gene3D" id="1.10.287.1770">
    <property type="match status" value="1"/>
</dbReference>
<dbReference type="InterPro" id="IPR007167">
    <property type="entry name" value="Fe-transptr_FeoA-like"/>
</dbReference>
<dbReference type="Gene3D" id="3.40.50.300">
    <property type="entry name" value="P-loop containing nucleotide triphosphate hydrolases"/>
    <property type="match status" value="1"/>
</dbReference>
<dbReference type="InterPro" id="IPR003373">
    <property type="entry name" value="Fe2_transport_prot-B"/>
</dbReference>
<feature type="binding site" evidence="14">
    <location>
        <begin position="151"/>
        <end position="155"/>
    </location>
    <ligand>
        <name>GTP</name>
        <dbReference type="ChEBI" id="CHEBI:37565"/>
        <label>1</label>
    </ligand>
</feature>
<reference evidence="18" key="1">
    <citation type="submission" date="2021-07" db="EMBL/GenBank/DDBJ databases">
        <title>Genomic diversity and antimicrobial resistance of Prevotella spp. isolated from chronic lung disease airways.</title>
        <authorList>
            <person name="Webb K.A."/>
            <person name="Olagoke O.S."/>
            <person name="Baird T."/>
            <person name="Neill J."/>
            <person name="Pham A."/>
            <person name="Wells T.J."/>
            <person name="Ramsay K.A."/>
            <person name="Bell S.C."/>
            <person name="Sarovich D.S."/>
            <person name="Price E.P."/>
        </authorList>
    </citation>
    <scope>NUCLEOTIDE SEQUENCE</scope>
    <source>
        <strain evidence="18">SCHI0047.S.3</strain>
    </source>
</reference>
<keyword evidence="6 14" id="KW-0547">Nucleotide-binding</keyword>
<evidence type="ECO:0000256" key="3">
    <source>
        <dbReference type="ARBA" id="ARBA00022475"/>
    </source>
</evidence>
<dbReference type="GO" id="GO:0046914">
    <property type="term" value="F:transition metal ion binding"/>
    <property type="evidence" value="ECO:0007669"/>
    <property type="project" value="InterPro"/>
</dbReference>
<keyword evidence="3" id="KW-1003">Cell membrane</keyword>
<dbReference type="InterPro" id="IPR038157">
    <property type="entry name" value="FeoA_core_dom"/>
</dbReference>
<dbReference type="InterPro" id="IPR041069">
    <property type="entry name" value="FeoB_Cyto"/>
</dbReference>
<dbReference type="InterPro" id="IPR050860">
    <property type="entry name" value="FeoB_GTPase"/>
</dbReference>
<keyword evidence="11 16" id="KW-0472">Membrane</keyword>
<feature type="domain" description="FeoB-type G" evidence="17">
    <location>
        <begin position="119"/>
        <end position="281"/>
    </location>
</feature>
<evidence type="ECO:0000256" key="10">
    <source>
        <dbReference type="ARBA" id="ARBA00023134"/>
    </source>
</evidence>
<dbReference type="InterPro" id="IPR030389">
    <property type="entry name" value="G_FEOB_dom"/>
</dbReference>
<keyword evidence="4 16" id="KW-0410">Iron transport</keyword>
<proteinExistence type="inferred from homology"/>
<dbReference type="EMBL" id="JAHXRF010000001">
    <property type="protein sequence ID" value="MBW4864498.1"/>
    <property type="molecule type" value="Genomic_DNA"/>
</dbReference>
<dbReference type="RefSeq" id="WP_007133755.1">
    <property type="nucleotide sequence ID" value="NZ_CABKPN010000001.1"/>
</dbReference>
<dbReference type="PANTHER" id="PTHR43185">
    <property type="entry name" value="FERROUS IRON TRANSPORT PROTEIN B"/>
    <property type="match status" value="1"/>
</dbReference>
<dbReference type="AlphaFoldDB" id="A0AAW4NRT1"/>
<evidence type="ECO:0000256" key="14">
    <source>
        <dbReference type="PIRSR" id="PIRSR603373-1"/>
    </source>
</evidence>
<dbReference type="Pfam" id="PF17910">
    <property type="entry name" value="FeoB_Cyto"/>
    <property type="match status" value="1"/>
</dbReference>
<dbReference type="SMART" id="SM00899">
    <property type="entry name" value="FeoA"/>
    <property type="match status" value="1"/>
</dbReference>
<dbReference type="InterPro" id="IPR011642">
    <property type="entry name" value="Gate_dom"/>
</dbReference>
<evidence type="ECO:0000256" key="13">
    <source>
        <dbReference type="NCBIfam" id="TIGR00437"/>
    </source>
</evidence>
<dbReference type="SUPFAM" id="SSF52540">
    <property type="entry name" value="P-loop containing nucleoside triphosphate hydrolases"/>
    <property type="match status" value="1"/>
</dbReference>
<keyword evidence="5 16" id="KW-0812">Transmembrane</keyword>
<keyword evidence="15" id="KW-0460">Magnesium</keyword>
<feature type="binding site" evidence="15">
    <location>
        <position position="137"/>
    </location>
    <ligand>
        <name>Mg(2+)</name>
        <dbReference type="ChEBI" id="CHEBI:18420"/>
        <label>2</label>
    </ligand>
</feature>
<evidence type="ECO:0000256" key="1">
    <source>
        <dbReference type="ARBA" id="ARBA00004651"/>
    </source>
</evidence>
<keyword evidence="2 16" id="KW-0813">Transport</keyword>
<dbReference type="PANTHER" id="PTHR43185:SF1">
    <property type="entry name" value="FE(2+) TRANSPORTER FEOB"/>
    <property type="match status" value="1"/>
</dbReference>
<dbReference type="Pfam" id="PF07664">
    <property type="entry name" value="FeoB_C"/>
    <property type="match status" value="1"/>
</dbReference>
<comment type="similarity">
    <text evidence="16">Belongs to the TRAFAC class TrmE-Era-EngA-EngB-Septin-like GTPase superfamily. FeoB GTPase (TC 9.A.8) family.</text>
</comment>
<sequence length="823" mass="92449">MKLSELKTGEHGVIVKVIGHGSFRKRIVEMGFIKGKMVKVLLNAPLMDPVKYKIMGYEVSLRRSEAEMIEVVSESEIKTIKASQSHENKEINTQEDDSSIDDIPTEKQLEKIAQERHKIINVALVGNPNCGKTSLFNFASGAHEHVGNYSGVTVDAKVGHAEFEGYTFNLVDLPGTYSLSAYSPEELYVRKQIIDETPDIVINVIDASNLERNLYLTTQLIDMNLNMVCALNMFDETKKRGDKIDLNKLSTLFGVPMIPTVFKTGEGVKELFHQVIKLYENNGEEHPYVRHIHINHGHEIENGIQNIQKYLKNDVNVRQKYSTRYLAIKLLENDADTIKYIQTLSNAEAIFKAREYAEARVKEETGEDCETTIMDAKYGFIHGALEEALYETGKNKDIYQMTQSIDRVITNRYLGFPIFILVLFIMFSATFIIGQIPMDWIDAAVAWFGKMISQNLPDGPIKAMLVDGVIGGVGAVIVFLPQILILYFFISFMEDSGYMARAAFIMDKLMHKMGLHGKSFIPLIMGFGCNVPAVMSTRTIESRRSRLITMLILPLMSCSARLPIYIMITGSFFALKYQSLVMLSLYVIGITISIILSRIFSKFVVKGEDTPFVMELPPYRFPTWKAMGRHTWEKGKQYLKKMGGIILVASIIVWALGYFPHDDSLSPQQQQEQSYIGKIGKTVEPVFLAQGFDWKIDVGLLSGVGAKEIVASTMGVLYSNDSSFSEDNKFNDAGGKYQALRRQMTHDIARLHGISDIEAAPIATLTAYCFLLFVLLYFPCIATIAAIKGETGSWKWALFAAGYTTMLAWGVSAVVYQIGRLFI</sequence>
<evidence type="ECO:0000256" key="5">
    <source>
        <dbReference type="ARBA" id="ARBA00022692"/>
    </source>
</evidence>
<evidence type="ECO:0000313" key="19">
    <source>
        <dbReference type="Proteomes" id="UP001196873"/>
    </source>
</evidence>
<evidence type="ECO:0000256" key="11">
    <source>
        <dbReference type="ARBA" id="ARBA00023136"/>
    </source>
</evidence>
<dbReference type="PROSITE" id="PS51711">
    <property type="entry name" value="G_FEOB"/>
    <property type="match status" value="1"/>
</dbReference>
<name>A0AAW4NRT1_9BACT</name>
<comment type="subcellular location">
    <subcellularLocation>
        <location evidence="16">Cell inner membrane</location>
        <topology evidence="16">Multi-pass membrane protein</topology>
    </subcellularLocation>
    <subcellularLocation>
        <location evidence="1">Cell membrane</location>
        <topology evidence="1">Multi-pass membrane protein</topology>
    </subcellularLocation>
</comment>
<dbReference type="CDD" id="cd01879">
    <property type="entry name" value="FeoB"/>
    <property type="match status" value="1"/>
</dbReference>
<comment type="caution">
    <text evidence="18">The sequence shown here is derived from an EMBL/GenBank/DDBJ whole genome shotgun (WGS) entry which is preliminary data.</text>
</comment>
<gene>
    <name evidence="18" type="primary">feoB</name>
    <name evidence="18" type="ORF">KZY68_00350</name>
</gene>
<keyword evidence="8 16" id="KW-0408">Iron</keyword>
<evidence type="ECO:0000259" key="17">
    <source>
        <dbReference type="PROSITE" id="PS51711"/>
    </source>
</evidence>
<comment type="function">
    <text evidence="16">Probable transporter of a GTP-driven Fe(2+) uptake system.</text>
</comment>
<evidence type="ECO:0000256" key="16">
    <source>
        <dbReference type="RuleBase" id="RU362098"/>
    </source>
</evidence>
<dbReference type="InterPro" id="IPR008988">
    <property type="entry name" value="Transcriptional_repressor_C"/>
</dbReference>
<evidence type="ECO:0000256" key="7">
    <source>
        <dbReference type="ARBA" id="ARBA00022989"/>
    </source>
</evidence>
<keyword evidence="15" id="KW-0479">Metal-binding</keyword>
<feature type="binding site" evidence="14">
    <location>
        <begin position="126"/>
        <end position="133"/>
    </location>
    <ligand>
        <name>GTP</name>
        <dbReference type="ChEBI" id="CHEBI:37565"/>
        <label>1</label>
    </ligand>
</feature>
<feature type="binding site" evidence="14">
    <location>
        <begin position="172"/>
        <end position="175"/>
    </location>
    <ligand>
        <name>GTP</name>
        <dbReference type="ChEBI" id="CHEBI:37565"/>
        <label>1</label>
    </ligand>
</feature>
<dbReference type="GO" id="GO:0005525">
    <property type="term" value="F:GTP binding"/>
    <property type="evidence" value="ECO:0007669"/>
    <property type="project" value="UniProtKB-KW"/>
</dbReference>
<evidence type="ECO:0000256" key="4">
    <source>
        <dbReference type="ARBA" id="ARBA00022496"/>
    </source>
</evidence>
<feature type="binding site" evidence="15">
    <location>
        <position position="141"/>
    </location>
    <ligand>
        <name>Mg(2+)</name>
        <dbReference type="ChEBI" id="CHEBI:18420"/>
        <label>2</label>
    </ligand>
</feature>
<comment type="caution">
    <text evidence="16">Lacks conserved residue(s) required for the propagation of feature annotation.</text>
</comment>
<feature type="transmembrane region" description="Helical" evidence="16">
    <location>
        <begin position="765"/>
        <end position="787"/>
    </location>
</feature>
<dbReference type="GO" id="GO:0015093">
    <property type="term" value="F:ferrous iron transmembrane transporter activity"/>
    <property type="evidence" value="ECO:0007669"/>
    <property type="project" value="UniProtKB-UniRule"/>
</dbReference>
<evidence type="ECO:0000256" key="9">
    <source>
        <dbReference type="ARBA" id="ARBA00023065"/>
    </source>
</evidence>
<feature type="transmembrane region" description="Helical" evidence="16">
    <location>
        <begin position="580"/>
        <end position="600"/>
    </location>
</feature>
<feature type="transmembrane region" description="Helical" evidence="16">
    <location>
        <begin position="413"/>
        <end position="433"/>
    </location>
</feature>
<evidence type="ECO:0000256" key="8">
    <source>
        <dbReference type="ARBA" id="ARBA00023004"/>
    </source>
</evidence>
<evidence type="ECO:0000256" key="2">
    <source>
        <dbReference type="ARBA" id="ARBA00022448"/>
    </source>
</evidence>
<feature type="transmembrane region" description="Helical" evidence="16">
    <location>
        <begin position="547"/>
        <end position="568"/>
    </location>
</feature>
<dbReference type="SUPFAM" id="SSF50037">
    <property type="entry name" value="C-terminal domain of transcriptional repressors"/>
    <property type="match status" value="1"/>
</dbReference>
<feature type="binding site" evidence="15">
    <location>
        <position position="140"/>
    </location>
    <ligand>
        <name>Mg(2+)</name>
        <dbReference type="ChEBI" id="CHEBI:18420"/>
        <label>2</label>
    </ligand>
</feature>
<evidence type="ECO:0000256" key="12">
    <source>
        <dbReference type="ARBA" id="ARBA00031200"/>
    </source>
</evidence>
<dbReference type="Pfam" id="PF02421">
    <property type="entry name" value="FeoB_N"/>
    <property type="match status" value="1"/>
</dbReference>
<dbReference type="Proteomes" id="UP001196873">
    <property type="component" value="Unassembled WGS sequence"/>
</dbReference>
<dbReference type="GO" id="GO:0005886">
    <property type="term" value="C:plasma membrane"/>
    <property type="evidence" value="ECO:0007669"/>
    <property type="project" value="UniProtKB-SubCell"/>
</dbReference>
<keyword evidence="7 16" id="KW-1133">Transmembrane helix</keyword>
<evidence type="ECO:0000256" key="15">
    <source>
        <dbReference type="PIRSR" id="PIRSR603373-2"/>
    </source>
</evidence>
<organism evidence="18 19">
    <name type="scientific">Segatella salivae</name>
    <dbReference type="NCBI Taxonomy" id="228604"/>
    <lineage>
        <taxon>Bacteria</taxon>
        <taxon>Pseudomonadati</taxon>
        <taxon>Bacteroidota</taxon>
        <taxon>Bacteroidia</taxon>
        <taxon>Bacteroidales</taxon>
        <taxon>Prevotellaceae</taxon>
        <taxon>Segatella</taxon>
    </lineage>
</organism>